<sequence length="245" mass="27559">MSQNIFDDPVFFESYYKLRQGLNYNDLFEQPAMRRLLPDVAGKCVLDIGCGYGHNCLDFAQKGAQRVLGIDLSEKMLAVARSESTHPHIEYRRMDMADLSQLNPGYDLIYSSLAFHYAADFGALAADIVRLLNPGGQLLYSQEHPLVTATIDCKGHYNRDEQGRAISYTFSDYARSGQRVGTWFVDGAVNYHRPMGEILTTLARAGLVIDEVVEPTPEDWAIHKNPALVQEFIKPTFLIVRAHKA</sequence>
<reference evidence="5" key="2">
    <citation type="journal article" date="2021" name="PeerJ">
        <title>Extensive microbial diversity within the chicken gut microbiome revealed by metagenomics and culture.</title>
        <authorList>
            <person name="Gilroy R."/>
            <person name="Ravi A."/>
            <person name="Getino M."/>
            <person name="Pursley I."/>
            <person name="Horton D.L."/>
            <person name="Alikhan N.F."/>
            <person name="Baker D."/>
            <person name="Gharbi K."/>
            <person name="Hall N."/>
            <person name="Watson M."/>
            <person name="Adriaenssens E.M."/>
            <person name="Foster-Nyarko E."/>
            <person name="Jarju S."/>
            <person name="Secka A."/>
            <person name="Antonio M."/>
            <person name="Oren A."/>
            <person name="Chaudhuri R.R."/>
            <person name="La Ragione R."/>
            <person name="Hildebrand F."/>
            <person name="Pallen M.J."/>
        </authorList>
    </citation>
    <scope>NUCLEOTIDE SEQUENCE</scope>
    <source>
        <strain evidence="5">CHK191-8634</strain>
    </source>
</reference>
<dbReference type="AlphaFoldDB" id="A0A9D1LKK9"/>
<keyword evidence="3" id="KW-0949">S-adenosyl-L-methionine</keyword>
<protein>
    <submittedName>
        <fullName evidence="5">Methyltransferase domain-containing protein</fullName>
    </submittedName>
</protein>
<dbReference type="Gene3D" id="3.40.50.150">
    <property type="entry name" value="Vaccinia Virus protein VP39"/>
    <property type="match status" value="1"/>
</dbReference>
<evidence type="ECO:0000313" key="6">
    <source>
        <dbReference type="Proteomes" id="UP000824073"/>
    </source>
</evidence>
<evidence type="ECO:0000313" key="5">
    <source>
        <dbReference type="EMBL" id="HIU44098.1"/>
    </source>
</evidence>
<keyword evidence="2" id="KW-0808">Transferase</keyword>
<accession>A0A9D1LKK9</accession>
<evidence type="ECO:0000256" key="2">
    <source>
        <dbReference type="ARBA" id="ARBA00022679"/>
    </source>
</evidence>
<evidence type="ECO:0000256" key="3">
    <source>
        <dbReference type="ARBA" id="ARBA00022691"/>
    </source>
</evidence>
<reference evidence="5" key="1">
    <citation type="submission" date="2020-10" db="EMBL/GenBank/DDBJ databases">
        <authorList>
            <person name="Gilroy R."/>
        </authorList>
    </citation>
    <scope>NUCLEOTIDE SEQUENCE</scope>
    <source>
        <strain evidence="5">CHK191-8634</strain>
    </source>
</reference>
<dbReference type="EMBL" id="DVMR01000057">
    <property type="protein sequence ID" value="HIU44098.1"/>
    <property type="molecule type" value="Genomic_DNA"/>
</dbReference>
<comment type="caution">
    <text evidence="5">The sequence shown here is derived from an EMBL/GenBank/DDBJ whole genome shotgun (WGS) entry which is preliminary data.</text>
</comment>
<dbReference type="CDD" id="cd02440">
    <property type="entry name" value="AdoMet_MTases"/>
    <property type="match status" value="1"/>
</dbReference>
<name>A0A9D1LKK9_9CLOT</name>
<dbReference type="PANTHER" id="PTHR43464:SF19">
    <property type="entry name" value="UBIQUINONE BIOSYNTHESIS O-METHYLTRANSFERASE, MITOCHONDRIAL"/>
    <property type="match status" value="1"/>
</dbReference>
<dbReference type="PANTHER" id="PTHR43464">
    <property type="entry name" value="METHYLTRANSFERASE"/>
    <property type="match status" value="1"/>
</dbReference>
<gene>
    <name evidence="5" type="ORF">IAB67_07380</name>
</gene>
<proteinExistence type="predicted"/>
<dbReference type="InterPro" id="IPR029063">
    <property type="entry name" value="SAM-dependent_MTases_sf"/>
</dbReference>
<organism evidence="5 6">
    <name type="scientific">Candidatus Ventrousia excrementavium</name>
    <dbReference type="NCBI Taxonomy" id="2840961"/>
    <lineage>
        <taxon>Bacteria</taxon>
        <taxon>Bacillati</taxon>
        <taxon>Bacillota</taxon>
        <taxon>Clostridia</taxon>
        <taxon>Eubacteriales</taxon>
        <taxon>Clostridiaceae</taxon>
        <taxon>Clostridiaceae incertae sedis</taxon>
        <taxon>Candidatus Ventrousia</taxon>
    </lineage>
</organism>
<feature type="domain" description="Methyltransferase" evidence="4">
    <location>
        <begin position="45"/>
        <end position="136"/>
    </location>
</feature>
<dbReference type="SUPFAM" id="SSF53335">
    <property type="entry name" value="S-adenosyl-L-methionine-dependent methyltransferases"/>
    <property type="match status" value="1"/>
</dbReference>
<dbReference type="Pfam" id="PF13649">
    <property type="entry name" value="Methyltransf_25"/>
    <property type="match status" value="1"/>
</dbReference>
<dbReference type="GO" id="GO:0008168">
    <property type="term" value="F:methyltransferase activity"/>
    <property type="evidence" value="ECO:0007669"/>
    <property type="project" value="UniProtKB-KW"/>
</dbReference>
<dbReference type="Proteomes" id="UP000824073">
    <property type="component" value="Unassembled WGS sequence"/>
</dbReference>
<dbReference type="GO" id="GO:0032259">
    <property type="term" value="P:methylation"/>
    <property type="evidence" value="ECO:0007669"/>
    <property type="project" value="UniProtKB-KW"/>
</dbReference>
<evidence type="ECO:0000259" key="4">
    <source>
        <dbReference type="Pfam" id="PF13649"/>
    </source>
</evidence>
<dbReference type="InterPro" id="IPR041698">
    <property type="entry name" value="Methyltransf_25"/>
</dbReference>
<evidence type="ECO:0000256" key="1">
    <source>
        <dbReference type="ARBA" id="ARBA00022603"/>
    </source>
</evidence>
<keyword evidence="1 5" id="KW-0489">Methyltransferase</keyword>